<feature type="transmembrane region" description="Helical" evidence="1">
    <location>
        <begin position="248"/>
        <end position="264"/>
    </location>
</feature>
<feature type="transmembrane region" description="Helical" evidence="1">
    <location>
        <begin position="162"/>
        <end position="187"/>
    </location>
</feature>
<comment type="caution">
    <text evidence="2">The sequence shown here is derived from an EMBL/GenBank/DDBJ whole genome shotgun (WGS) entry which is preliminary data.</text>
</comment>
<feature type="transmembrane region" description="Helical" evidence="1">
    <location>
        <begin position="89"/>
        <end position="116"/>
    </location>
</feature>
<evidence type="ECO:0000256" key="1">
    <source>
        <dbReference type="SAM" id="Phobius"/>
    </source>
</evidence>
<dbReference type="Proteomes" id="UP000037425">
    <property type="component" value="Unassembled WGS sequence"/>
</dbReference>
<sequence length="290" mass="31042">MADTALETFLKRDRVIVVVSLLALTGVTWLYILWLAAGMDAMAVMPPSGDGMSGDMTMDMGTGDDMDMSLGAMASMAEVTLRPWSASTFAYAFVMWAVMMVGMMTPSATPMILLYARVGRQAALDDKPFAATGFFAGGYLSAWVLFAALATLGQWLLEAALLLTPMLVSASRILSGIILISVGLFQWTPLKDACLRQCQAPLMFIQNHGGFRRDAGGAYRLGLLHGLYCVGCCWALMALLFIGGVMNVLWIAAIAIFVLAEKVVPGGRMLSRIAGGLIVMAGLWQLAAMT</sequence>
<evidence type="ECO:0000313" key="3">
    <source>
        <dbReference type="Proteomes" id="UP000037425"/>
    </source>
</evidence>
<reference evidence="3" key="1">
    <citation type="submission" date="2015-07" db="EMBL/GenBank/DDBJ databases">
        <title>Whole genome sequence of an Ensifer adhaerens strain isolated from a cave pool in the Wind Cave National Park.</title>
        <authorList>
            <person name="Eng W.W.H."/>
            <person name="Gan H.M."/>
            <person name="Barton H.A."/>
            <person name="Savka M.A."/>
        </authorList>
    </citation>
    <scope>NUCLEOTIDE SEQUENCE [LARGE SCALE GENOMIC DNA]</scope>
    <source>
        <strain evidence="3">SD006</strain>
    </source>
</reference>
<proteinExistence type="predicted"/>
<keyword evidence="1" id="KW-0812">Transmembrane</keyword>
<gene>
    <name evidence="2" type="ORF">AC244_30290</name>
</gene>
<protein>
    <submittedName>
        <fullName evidence="2">Metal-binding protein</fullName>
    </submittedName>
</protein>
<dbReference type="EMBL" id="LGAP01000034">
    <property type="protein sequence ID" value="KOF13660.1"/>
    <property type="molecule type" value="Genomic_DNA"/>
</dbReference>
<organism evidence="2 3">
    <name type="scientific">Ensifer adhaerens</name>
    <name type="common">Sinorhizobium morelense</name>
    <dbReference type="NCBI Taxonomy" id="106592"/>
    <lineage>
        <taxon>Bacteria</taxon>
        <taxon>Pseudomonadati</taxon>
        <taxon>Pseudomonadota</taxon>
        <taxon>Alphaproteobacteria</taxon>
        <taxon>Hyphomicrobiales</taxon>
        <taxon>Rhizobiaceae</taxon>
        <taxon>Sinorhizobium/Ensifer group</taxon>
        <taxon>Ensifer</taxon>
    </lineage>
</organism>
<keyword evidence="1" id="KW-0472">Membrane</keyword>
<name>A0A0L8BGJ2_ENSAD</name>
<feature type="transmembrane region" description="Helical" evidence="1">
    <location>
        <begin position="128"/>
        <end position="150"/>
    </location>
</feature>
<dbReference type="PATRIC" id="fig|106592.7.peg.5224"/>
<feature type="transmembrane region" description="Helical" evidence="1">
    <location>
        <begin position="15"/>
        <end position="37"/>
    </location>
</feature>
<feature type="transmembrane region" description="Helical" evidence="1">
    <location>
        <begin position="269"/>
        <end position="287"/>
    </location>
</feature>
<evidence type="ECO:0000313" key="2">
    <source>
        <dbReference type="EMBL" id="KOF13660.1"/>
    </source>
</evidence>
<dbReference type="AlphaFoldDB" id="A0A0L8BGJ2"/>
<dbReference type="OrthoDB" id="164118at2"/>
<dbReference type="Pfam" id="PF09948">
    <property type="entry name" value="PpoB2"/>
    <property type="match status" value="1"/>
</dbReference>
<keyword evidence="1" id="KW-1133">Transmembrane helix</keyword>
<dbReference type="RefSeq" id="WP_053252521.1">
    <property type="nucleotide sequence ID" value="NZ_LGAP01000034.1"/>
</dbReference>
<dbReference type="InterPro" id="IPR018688">
    <property type="entry name" value="PpoB2-like"/>
</dbReference>
<accession>A0A0L8BGJ2</accession>